<reference evidence="3 4" key="1">
    <citation type="submission" date="2017-07" db="EMBL/GenBank/DDBJ databases">
        <title>Virgibacillus sp. LM2416.</title>
        <authorList>
            <person name="Tak E.J."/>
            <person name="Bae J.-W."/>
        </authorList>
    </citation>
    <scope>NUCLEOTIDE SEQUENCE [LARGE SCALE GENOMIC DNA]</scope>
    <source>
        <strain evidence="3 4">LM2416</strain>
    </source>
</reference>
<dbReference type="PANTHER" id="PTHR35561:SF1">
    <property type="entry name" value="RNA 2',3'-CYCLIC PHOSPHODIESTERASE"/>
    <property type="match status" value="1"/>
</dbReference>
<dbReference type="InterPro" id="IPR004175">
    <property type="entry name" value="RNA_CPDase"/>
</dbReference>
<dbReference type="HAMAP" id="MF_01940">
    <property type="entry name" value="RNA_CPDase"/>
    <property type="match status" value="1"/>
</dbReference>
<dbReference type="Pfam" id="PF13563">
    <property type="entry name" value="2_5_RNA_ligase2"/>
    <property type="match status" value="1"/>
</dbReference>
<feature type="active site" description="Proton acceptor" evidence="2">
    <location>
        <position position="129"/>
    </location>
</feature>
<dbReference type="GO" id="GO:0004113">
    <property type="term" value="F:2',3'-cyclic-nucleotide 3'-phosphodiesterase activity"/>
    <property type="evidence" value="ECO:0007669"/>
    <property type="project" value="InterPro"/>
</dbReference>
<feature type="short sequence motif" description="HXTX 1" evidence="2">
    <location>
        <begin position="44"/>
        <end position="47"/>
    </location>
</feature>
<dbReference type="Proteomes" id="UP000198312">
    <property type="component" value="Chromosome"/>
</dbReference>
<accession>A0A220U5A9</accession>
<comment type="function">
    <text evidence="2">Hydrolyzes RNA 2',3'-cyclic phosphodiester to an RNA 2'-phosphomonoester.</text>
</comment>
<keyword evidence="1 2" id="KW-0378">Hydrolase</keyword>
<dbReference type="AlphaFoldDB" id="A0A220U5A9"/>
<evidence type="ECO:0000313" key="3">
    <source>
        <dbReference type="EMBL" id="ASK62913.1"/>
    </source>
</evidence>
<dbReference type="Gene3D" id="3.90.1140.10">
    <property type="entry name" value="Cyclic phosphodiesterase"/>
    <property type="match status" value="1"/>
</dbReference>
<comment type="similarity">
    <text evidence="2">Belongs to the 2H phosphoesterase superfamily. ThpR family.</text>
</comment>
<dbReference type="NCBIfam" id="TIGR02258">
    <property type="entry name" value="2_5_ligase"/>
    <property type="match status" value="1"/>
</dbReference>
<dbReference type="EMBL" id="CP022315">
    <property type="protein sequence ID" value="ASK62913.1"/>
    <property type="molecule type" value="Genomic_DNA"/>
</dbReference>
<gene>
    <name evidence="3" type="ORF">CFK37_12550</name>
</gene>
<sequence length="189" mass="21933">MTVIPHYFIGAPIPSDLKEMLTEWQNKLTDEFLYKQWTNKEDFHITLKFLGPVQPDNIEKVKYRLNAVNELPSFSLVIEGIQTFGNPASPRVLFANVHQMDPLLKLVELVESSMQICGFAKEKREFRPHITLAKKWKTASRKVQAAPLIEKFHNEKHVFSIDHINLYQIHPNETPKYEVIKTFSLNGTC</sequence>
<protein>
    <recommendedName>
        <fullName evidence="2">RNA 2',3'-cyclic phosphodiesterase</fullName>
        <shortName evidence="2">RNA 2',3'-CPDase</shortName>
        <ecNumber evidence="2">3.1.4.58</ecNumber>
    </recommendedName>
</protein>
<dbReference type="GO" id="GO:0008664">
    <property type="term" value="F:RNA 2',3'-cyclic 3'-phosphodiesterase activity"/>
    <property type="evidence" value="ECO:0007669"/>
    <property type="project" value="UniProtKB-EC"/>
</dbReference>
<dbReference type="EC" id="3.1.4.58" evidence="2"/>
<proteinExistence type="inferred from homology"/>
<name>A0A220U5A9_9BACI</name>
<dbReference type="PANTHER" id="PTHR35561">
    <property type="entry name" value="RNA 2',3'-CYCLIC PHOSPHODIESTERASE"/>
    <property type="match status" value="1"/>
</dbReference>
<keyword evidence="4" id="KW-1185">Reference proteome</keyword>
<dbReference type="SUPFAM" id="SSF55144">
    <property type="entry name" value="LigT-like"/>
    <property type="match status" value="1"/>
</dbReference>
<feature type="short sequence motif" description="HXTX 2" evidence="2">
    <location>
        <begin position="129"/>
        <end position="132"/>
    </location>
</feature>
<organism evidence="3 4">
    <name type="scientific">Virgibacillus phasianinus</name>
    <dbReference type="NCBI Taxonomy" id="2017483"/>
    <lineage>
        <taxon>Bacteria</taxon>
        <taxon>Bacillati</taxon>
        <taxon>Bacillota</taxon>
        <taxon>Bacilli</taxon>
        <taxon>Bacillales</taxon>
        <taxon>Bacillaceae</taxon>
        <taxon>Virgibacillus</taxon>
    </lineage>
</organism>
<evidence type="ECO:0000256" key="2">
    <source>
        <dbReference type="HAMAP-Rule" id="MF_01940"/>
    </source>
</evidence>
<dbReference type="InterPro" id="IPR009097">
    <property type="entry name" value="Cyclic_Pdiesterase"/>
</dbReference>
<feature type="active site" description="Proton donor" evidence="2">
    <location>
        <position position="44"/>
    </location>
</feature>
<dbReference type="OrthoDB" id="9789350at2"/>
<evidence type="ECO:0000256" key="1">
    <source>
        <dbReference type="ARBA" id="ARBA00022801"/>
    </source>
</evidence>
<dbReference type="RefSeq" id="WP_089062172.1">
    <property type="nucleotide sequence ID" value="NZ_CP022315.1"/>
</dbReference>
<dbReference type="KEGG" id="vil:CFK37_12550"/>
<comment type="catalytic activity">
    <reaction evidence="2">
        <text>a 3'-end 2',3'-cyclophospho-ribonucleotide-RNA + H2O = a 3'-end 2'-phospho-ribonucleotide-RNA + H(+)</text>
        <dbReference type="Rhea" id="RHEA:11828"/>
        <dbReference type="Rhea" id="RHEA-COMP:10464"/>
        <dbReference type="Rhea" id="RHEA-COMP:17353"/>
        <dbReference type="ChEBI" id="CHEBI:15377"/>
        <dbReference type="ChEBI" id="CHEBI:15378"/>
        <dbReference type="ChEBI" id="CHEBI:83064"/>
        <dbReference type="ChEBI" id="CHEBI:173113"/>
        <dbReference type="EC" id="3.1.4.58"/>
    </reaction>
</comment>
<evidence type="ECO:0000313" key="4">
    <source>
        <dbReference type="Proteomes" id="UP000198312"/>
    </source>
</evidence>